<accession>A0A7Y9IB14</accession>
<keyword evidence="3" id="KW-1185">Reference proteome</keyword>
<dbReference type="AlphaFoldDB" id="A0A7Y9IB14"/>
<evidence type="ECO:0000313" key="3">
    <source>
        <dbReference type="Proteomes" id="UP000569914"/>
    </source>
</evidence>
<proteinExistence type="predicted"/>
<name>A0A7Y9IB14_9ACTN</name>
<organism evidence="2 3">
    <name type="scientific">Microlunatus parietis</name>
    <dbReference type="NCBI Taxonomy" id="682979"/>
    <lineage>
        <taxon>Bacteria</taxon>
        <taxon>Bacillati</taxon>
        <taxon>Actinomycetota</taxon>
        <taxon>Actinomycetes</taxon>
        <taxon>Propionibacteriales</taxon>
        <taxon>Propionibacteriaceae</taxon>
        <taxon>Microlunatus</taxon>
    </lineage>
</organism>
<feature type="compositionally biased region" description="Basic and acidic residues" evidence="1">
    <location>
        <begin position="94"/>
        <end position="130"/>
    </location>
</feature>
<evidence type="ECO:0000313" key="2">
    <source>
        <dbReference type="EMBL" id="NYE73390.1"/>
    </source>
</evidence>
<reference evidence="2 3" key="1">
    <citation type="submission" date="2020-07" db="EMBL/GenBank/DDBJ databases">
        <title>Sequencing the genomes of 1000 actinobacteria strains.</title>
        <authorList>
            <person name="Klenk H.-P."/>
        </authorList>
    </citation>
    <scope>NUCLEOTIDE SEQUENCE [LARGE SCALE GENOMIC DNA]</scope>
    <source>
        <strain evidence="2 3">DSM 22083</strain>
    </source>
</reference>
<feature type="compositionally biased region" description="Basic and acidic residues" evidence="1">
    <location>
        <begin position="74"/>
        <end position="83"/>
    </location>
</feature>
<feature type="region of interest" description="Disordered" evidence="1">
    <location>
        <begin position="1"/>
        <end position="162"/>
    </location>
</feature>
<evidence type="ECO:0000256" key="1">
    <source>
        <dbReference type="SAM" id="MobiDB-lite"/>
    </source>
</evidence>
<comment type="caution">
    <text evidence="2">The sequence shown here is derived from an EMBL/GenBank/DDBJ whole genome shotgun (WGS) entry which is preliminary data.</text>
</comment>
<dbReference type="EMBL" id="JACCBU010000001">
    <property type="protein sequence ID" value="NYE73390.1"/>
    <property type="molecule type" value="Genomic_DNA"/>
</dbReference>
<protein>
    <submittedName>
        <fullName evidence="2">Uncharacterized protein</fullName>
    </submittedName>
</protein>
<gene>
    <name evidence="2" type="ORF">BKA15_004719</name>
</gene>
<dbReference type="Proteomes" id="UP000569914">
    <property type="component" value="Unassembled WGS sequence"/>
</dbReference>
<sequence length="162" mass="18177">MPIGPVLETGGQQRDHGRGVERHPDPLSHPGDQQQAELGCDRRQHSAGRCHERTHDQQLRRTEPVGEPSGQQQHPRERERRGADQPLQDGWGDVEVRPDGGQHDRHRLERHHDAELSEAECRDPCCRSDTRPAGVQAAHPSSSSLPANGRLVEVPRMLPVKR</sequence>
<feature type="compositionally biased region" description="Basic and acidic residues" evidence="1">
    <location>
        <begin position="39"/>
        <end position="64"/>
    </location>
</feature>
<feature type="compositionally biased region" description="Basic and acidic residues" evidence="1">
    <location>
        <begin position="13"/>
        <end position="26"/>
    </location>
</feature>